<proteinExistence type="predicted"/>
<dbReference type="InterPro" id="IPR011050">
    <property type="entry name" value="Pectin_lyase_fold/virulence"/>
</dbReference>
<dbReference type="Proteomes" id="UP000366872">
    <property type="component" value="Unassembled WGS sequence"/>
</dbReference>
<dbReference type="SUPFAM" id="SSF51126">
    <property type="entry name" value="Pectin lyase-like"/>
    <property type="match status" value="1"/>
</dbReference>
<keyword evidence="3" id="KW-1185">Reference proteome</keyword>
<dbReference type="InterPro" id="IPR012334">
    <property type="entry name" value="Pectin_lyas_fold"/>
</dbReference>
<dbReference type="Gene3D" id="2.160.20.10">
    <property type="entry name" value="Single-stranded right-handed beta-helix, Pectin lyase-like"/>
    <property type="match status" value="1"/>
</dbReference>
<dbReference type="EMBL" id="CAAHFG010000003">
    <property type="protein sequence ID" value="VGO16395.1"/>
    <property type="molecule type" value="Genomic_DNA"/>
</dbReference>
<reference evidence="2 3" key="1">
    <citation type="submission" date="2019-04" db="EMBL/GenBank/DDBJ databases">
        <authorList>
            <person name="Van Vliet M D."/>
        </authorList>
    </citation>
    <scope>NUCLEOTIDE SEQUENCE [LARGE SCALE GENOMIC DNA]</scope>
    <source>
        <strain evidence="2 3">F1</strain>
    </source>
</reference>
<evidence type="ECO:0000313" key="3">
    <source>
        <dbReference type="Proteomes" id="UP000366872"/>
    </source>
</evidence>
<sequence>MAKCLNEGYRMKHWISIQLISLLFSASPLIASGTAYYLSSSSGNDSGEGTPSSPWKSLSRINSTKLKPGDEIYFKKNDRFDGRFVLNGSGTKDQPIRITSYGEGPLPVITGHSDGGDFQEAVYVLNNDNIVFDRLEIQNERTRSRSGVKDDDAYGLHVHNTGGRVMKNIIVRNMVFKNVYAVKPMLNPDDFDGIEVAGIRFSSSRNRRGHPPKNIRNILVEDCLFSDIQRLGIHIKHSGSQDGARDPINHNENVIVRNNEFHHLGGTSVLPIRTYNCLIENNLFNHPGSSKDSRMPGRGSSVWTWRCVNTVIQRNTCLSTRGYLDSHGIHIDHENINTFVQYNYMEDCEGGFVEILGGNSNAVYRFNISVNDGWRDNPNWGSSNHTLWINNVGPGKKEHHCTHSYIYNNTVFMDRDFSTAIEMNAKNTFIYNNLFVNEGGGEIGGKRVMVKNNDTPLFLKNNLYSGGINSEFTDMDSDPVMAEPMFSGSGEGAERFRLAVNSPAKHAGVPVAGPPIPGAGKGVFKHLPPYPTEDYFGNPIDLSRGTPTLGAGK</sequence>
<dbReference type="InterPro" id="IPR006626">
    <property type="entry name" value="PbH1"/>
</dbReference>
<name>A0A6C2U8V5_PONDE</name>
<accession>A0A6C2U8V5</accession>
<dbReference type="AlphaFoldDB" id="A0A6C2U8V5"/>
<dbReference type="SMART" id="SM00710">
    <property type="entry name" value="PbH1"/>
    <property type="match status" value="7"/>
</dbReference>
<protein>
    <submittedName>
        <fullName evidence="2">Uncharacterized protein</fullName>
    </submittedName>
</protein>
<gene>
    <name evidence="2" type="ORF">PDESU_04986</name>
</gene>
<feature type="region of interest" description="Disordered" evidence="1">
    <location>
        <begin position="41"/>
        <end position="60"/>
    </location>
</feature>
<organism evidence="2 3">
    <name type="scientific">Pontiella desulfatans</name>
    <dbReference type="NCBI Taxonomy" id="2750659"/>
    <lineage>
        <taxon>Bacteria</taxon>
        <taxon>Pseudomonadati</taxon>
        <taxon>Kiritimatiellota</taxon>
        <taxon>Kiritimatiellia</taxon>
        <taxon>Kiritimatiellales</taxon>
        <taxon>Pontiellaceae</taxon>
        <taxon>Pontiella</taxon>
    </lineage>
</organism>
<evidence type="ECO:0000256" key="1">
    <source>
        <dbReference type="SAM" id="MobiDB-lite"/>
    </source>
</evidence>
<evidence type="ECO:0000313" key="2">
    <source>
        <dbReference type="EMBL" id="VGO16395.1"/>
    </source>
</evidence>